<dbReference type="EMBL" id="CAKAEH010000467">
    <property type="protein sequence ID" value="CAG9531099.1"/>
    <property type="molecule type" value="Genomic_DNA"/>
</dbReference>
<dbReference type="GO" id="GO:0005886">
    <property type="term" value="C:plasma membrane"/>
    <property type="evidence" value="ECO:0007669"/>
    <property type="project" value="TreeGrafter"/>
</dbReference>
<organism evidence="13 14">
    <name type="scientific">Cercopithifilaria johnstoni</name>
    <dbReference type="NCBI Taxonomy" id="2874296"/>
    <lineage>
        <taxon>Eukaryota</taxon>
        <taxon>Metazoa</taxon>
        <taxon>Ecdysozoa</taxon>
        <taxon>Nematoda</taxon>
        <taxon>Chromadorea</taxon>
        <taxon>Rhabditida</taxon>
        <taxon>Spirurina</taxon>
        <taxon>Spiruromorpha</taxon>
        <taxon>Filarioidea</taxon>
        <taxon>Onchocercidae</taxon>
        <taxon>Cercopithifilaria</taxon>
    </lineage>
</organism>
<reference evidence="13" key="1">
    <citation type="submission" date="2021-09" db="EMBL/GenBank/DDBJ databases">
        <authorList>
            <consortium name="Pathogen Informatics"/>
        </authorList>
    </citation>
    <scope>NUCLEOTIDE SEQUENCE</scope>
</reference>
<proteinExistence type="predicted"/>
<sequence>MQDCASIPNAEFILQSDGSNDEFSSDEKQSRNSVNSFGCIAPRNSINGQKFYSLADVSNNYCSMENANAKQKRSSKLFDRPELFTEKLKGTWIEQVFVKRECIKYIPTFGTNKCGCGLSLNAHSLAVISQFRATMMNDEAAVRSSNQPVSWNIAEHTKTAYTDAFGTLEFSGGAHAHKAHYVRLGYDSDPSDIMYLMEKIWGLEPPRLVITVHGGITDFEVQEKLGQVFRKGMLKAAQTTGAWIITAGIDAGVVRHVATALDEAGISARMRSKVVTIGIAPWGLLKRHEKLIGKDIVVSYDPRSFSSKSKYATLNDRHSYFLLVDNGTNGRYGADIILRKRFEEFIARKQTIGLGTRHVPVICAVLEGGTCTIRAILQYLANQPPVPVIVCDGSGRASDLIAFAHRHILENGNLPREIRAQLLILVASVFPYSSTPAEQILEEILCCAKHRDLLTVFRLSENKKQDVDHAILSAILKGQNLSAADQLSLTLVWNRVDIARSDIFVGNQHWNPYLLYNAMMEALALDRVDFVKLLLENGVSMKKFLTISRLEQLYNMEQDSILPLINDSISIIDGRITLPKIGVVIERLMGNAYKCSYTSRKFKNKYEKCRKKALVSRIPSFRNFCVTYSKTRKVDEEARNNTQKRLRRESKEDDEFQFPFNDLMLWAVLSRRQEMARCMWMYGEEAMAKALAAIRLYKSMSKEAADEYIEVEVSNELRQFAEEFKRESLSLLNHCYLQDDAGTLRLLTAELPNWGHHTCLSLAVIANNRRFLAHPCCQILLADLWHGGLGIKSILLLDVKARISNRRMDSFTRRSFVTEENEFNNDKEDDDHSQNSASSSFYTSEHLKIRRKSKYKTTALSHRMSNFFETANLIEETLRVKSRIGESRKSVGTSLQEVEEMTRKMSWAAKFNVFYSAPITTFWIWLASYFVFLSAYTYVILIEFPVNPTQVEWFLLAYVVAFVMEHFRKLLVQEASTICEKIRVYFNHCWNYLTSLAIITFFIGFAFRYNELTRHSYGRIILSCNVVFWYIKLLDFMGVHPRLGPYIQMTGKMIVNMMYILVLLLVTLMSFGISRQAITYPHEKWQWLLIRNIFYKPYFMLYGEVYAGEIDTCGDEGINCVPGGWIPPILMTIFLLVANILLINMLIAIFNNIFNETNAIAQQVWLFQRYEQVMEYENTSFFPPPFTPISHFLILLKYFWKLHKKSGQRRQGTGKRGGFFDFSMKLSLNDDELRLLHDFEEDCMDDFSRKKSLSQALQVDYLKTAVDRNDSLQVQLNDIVNEDCNMKSFLREVESKLYVIEKNQQAMLKLLQSSTDKERSSKNLINNVEAINRNDLNVMGKKSLIKKRGSVEMYANINSSDDNEIRKLHYMDELSETRNIHQITKRTSFILRDEVYTSITDTIKMPKILYAPDDSVQPAASPGILATQLNDAALRNFEEVKFLVAQSEEVYMEEAYSRQHGPYVRHVVEKNYQNRRTAIRMKLPYKHRHVSELTTDPKQFEYKFKVITVSNKCSDEVSSKSLNTAKTTDSVPLGLAFDQEESPVKSTADKNQNKRNTSVAFDGQSFQYIRISEDFVRGETSHNIRRNTVKDVQGYYYSKIQYTAAADNKINDCLAHFQSHSGRNKHMDATMHTPFCIPLKQQSNHGAKSEDEGGAPPRSLSLSSQSHSSRLDNSNEGCNRSSTAMDVPPSKVDTFAAFLPRKILQLLSASKFGFSLNHYCCLGAPQRSESLNDDQINSTKVVPLSSSQSVVISCDSKSFLFKSIAPYVHQPTTVPKAPSEVNQPPVLPSAHLTNGSLATNQTLPLPHCSFSVPTTNATTVTLSHGPCCDRAADDSLCKKRDPLPVKETLHEDHCCENAPRRLKLKTTDGPSPGLRPTYGRSGWHDGSRQSMLPCPGPGASRCYTKPSPSLPLLPLGQACGRGAPRRLILSSFTESHCCGAESFSEPSGFRNNKEGNEQAYNSYYVGNVPSIPTSSIMQSTYSGANITYTAAGTAPPPKTGDPDQVVICSSTTSGRTVTYPYLSKSTYSYAECDTDHSRASLIEGICKSSMHK</sequence>
<dbReference type="Pfam" id="PF00520">
    <property type="entry name" value="Ion_trans"/>
    <property type="match status" value="1"/>
</dbReference>
<keyword evidence="14" id="KW-1185">Reference proteome</keyword>
<dbReference type="InterPro" id="IPR057366">
    <property type="entry name" value="TRPM-like"/>
</dbReference>
<dbReference type="InterPro" id="IPR041491">
    <property type="entry name" value="TRPM_SLOG"/>
</dbReference>
<evidence type="ECO:0000256" key="2">
    <source>
        <dbReference type="ARBA" id="ARBA00022448"/>
    </source>
</evidence>
<comment type="subcellular location">
    <subcellularLocation>
        <location evidence="1">Membrane</location>
        <topology evidence="1">Multi-pass membrane protein</topology>
    </subcellularLocation>
</comment>
<comment type="caution">
    <text evidence="13">The sequence shown here is derived from an EMBL/GenBank/DDBJ whole genome shotgun (WGS) entry which is preliminary data.</text>
</comment>
<feature type="domain" description="TRPM SLOG" evidence="11">
    <location>
        <begin position="179"/>
        <end position="447"/>
    </location>
</feature>
<feature type="compositionally biased region" description="Low complexity" evidence="8">
    <location>
        <begin position="1659"/>
        <end position="1674"/>
    </location>
</feature>
<accession>A0A8J2Q8M5</accession>
<feature type="compositionally biased region" description="Polar residues" evidence="8">
    <location>
        <begin position="1675"/>
        <end position="1684"/>
    </location>
</feature>
<evidence type="ECO:0000256" key="1">
    <source>
        <dbReference type="ARBA" id="ARBA00004141"/>
    </source>
</evidence>
<evidence type="ECO:0000256" key="9">
    <source>
        <dbReference type="SAM" id="Phobius"/>
    </source>
</evidence>
<keyword evidence="3 9" id="KW-0812">Transmembrane</keyword>
<evidence type="ECO:0000256" key="3">
    <source>
        <dbReference type="ARBA" id="ARBA00022692"/>
    </source>
</evidence>
<dbReference type="PANTHER" id="PTHR13800">
    <property type="entry name" value="TRANSIENT RECEPTOR POTENTIAL CATION CHANNEL, SUBFAMILY M, MEMBER 6"/>
    <property type="match status" value="1"/>
</dbReference>
<dbReference type="GO" id="GO:0030001">
    <property type="term" value="P:metal ion transport"/>
    <property type="evidence" value="ECO:0007669"/>
    <property type="project" value="TreeGrafter"/>
</dbReference>
<evidence type="ECO:0000259" key="11">
    <source>
        <dbReference type="Pfam" id="PF18139"/>
    </source>
</evidence>
<feature type="region of interest" description="Disordered" evidence="8">
    <location>
        <begin position="1642"/>
        <end position="1685"/>
    </location>
</feature>
<dbReference type="InterPro" id="IPR050927">
    <property type="entry name" value="TRPM"/>
</dbReference>
<feature type="transmembrane region" description="Helical" evidence="9">
    <location>
        <begin position="922"/>
        <end position="941"/>
    </location>
</feature>
<dbReference type="InterPro" id="IPR005821">
    <property type="entry name" value="Ion_trans_dom"/>
</dbReference>
<dbReference type="Proteomes" id="UP000746747">
    <property type="component" value="Unassembled WGS sequence"/>
</dbReference>
<evidence type="ECO:0000256" key="8">
    <source>
        <dbReference type="SAM" id="MobiDB-lite"/>
    </source>
</evidence>
<keyword evidence="7" id="KW-0407">Ion channel</keyword>
<feature type="transmembrane region" description="Helical" evidence="9">
    <location>
        <begin position="990"/>
        <end position="1009"/>
    </location>
</feature>
<evidence type="ECO:0000313" key="13">
    <source>
        <dbReference type="EMBL" id="CAG9531099.1"/>
    </source>
</evidence>
<name>A0A8J2Q8M5_9BILA</name>
<keyword evidence="5" id="KW-0406">Ion transport</keyword>
<evidence type="ECO:0000256" key="7">
    <source>
        <dbReference type="ARBA" id="ARBA00023303"/>
    </source>
</evidence>
<keyword evidence="6 9" id="KW-0472">Membrane</keyword>
<evidence type="ECO:0000256" key="4">
    <source>
        <dbReference type="ARBA" id="ARBA00022989"/>
    </source>
</evidence>
<protein>
    <submittedName>
        <fullName evidence="13">Uncharacterized protein</fullName>
    </submittedName>
</protein>
<feature type="transmembrane region" description="Helical" evidence="9">
    <location>
        <begin position="1129"/>
        <end position="1150"/>
    </location>
</feature>
<evidence type="ECO:0000256" key="6">
    <source>
        <dbReference type="ARBA" id="ARBA00023136"/>
    </source>
</evidence>
<keyword evidence="4 9" id="KW-1133">Transmembrane helix</keyword>
<feature type="region of interest" description="Disordered" evidence="8">
    <location>
        <begin position="1865"/>
        <end position="1889"/>
    </location>
</feature>
<dbReference type="OrthoDB" id="301415at2759"/>
<keyword evidence="2" id="KW-0813">Transport</keyword>
<evidence type="ECO:0000313" key="14">
    <source>
        <dbReference type="Proteomes" id="UP000746747"/>
    </source>
</evidence>
<evidence type="ECO:0000259" key="12">
    <source>
        <dbReference type="Pfam" id="PF25508"/>
    </source>
</evidence>
<dbReference type="Pfam" id="PF18139">
    <property type="entry name" value="LSDAT_euk"/>
    <property type="match status" value="1"/>
</dbReference>
<feature type="domain" description="TRPM-like" evidence="12">
    <location>
        <begin position="502"/>
        <end position="774"/>
    </location>
</feature>
<feature type="transmembrane region" description="Helical" evidence="9">
    <location>
        <begin position="1181"/>
        <end position="1200"/>
    </location>
</feature>
<gene>
    <name evidence="13" type="ORF">CJOHNSTONI_LOCUS1526</name>
</gene>
<evidence type="ECO:0000256" key="5">
    <source>
        <dbReference type="ARBA" id="ARBA00023065"/>
    </source>
</evidence>
<feature type="transmembrane region" description="Helical" evidence="9">
    <location>
        <begin position="1016"/>
        <end position="1033"/>
    </location>
</feature>
<dbReference type="PANTHER" id="PTHR13800:SF1">
    <property type="entry name" value="TRANSIENT RECEPTOR POTENTIAL CATION CHANNEL TRPM"/>
    <property type="match status" value="1"/>
</dbReference>
<feature type="transmembrane region" description="Helical" evidence="9">
    <location>
        <begin position="1053"/>
        <end position="1074"/>
    </location>
</feature>
<dbReference type="Pfam" id="PF25508">
    <property type="entry name" value="TRPM2"/>
    <property type="match status" value="1"/>
</dbReference>
<feature type="domain" description="Ion transport" evidence="10">
    <location>
        <begin position="924"/>
        <end position="1159"/>
    </location>
</feature>
<evidence type="ECO:0000259" key="10">
    <source>
        <dbReference type="Pfam" id="PF00520"/>
    </source>
</evidence>
<dbReference type="GO" id="GO:0005261">
    <property type="term" value="F:monoatomic cation channel activity"/>
    <property type="evidence" value="ECO:0007669"/>
    <property type="project" value="TreeGrafter"/>
</dbReference>